<dbReference type="HOGENOM" id="CLU_026612_1_1_1"/>
<dbReference type="OMA" id="GHNMGRG"/>
<keyword evidence="3" id="KW-1185">Reference proteome</keyword>
<evidence type="ECO:0000313" key="3">
    <source>
        <dbReference type="Proteomes" id="UP000026962"/>
    </source>
</evidence>
<feature type="compositionally biased region" description="Polar residues" evidence="1">
    <location>
        <begin position="65"/>
        <end position="77"/>
    </location>
</feature>
<name>A0A0E0LTJ1_ORYPU</name>
<feature type="region of interest" description="Disordered" evidence="1">
    <location>
        <begin position="136"/>
        <end position="155"/>
    </location>
</feature>
<organism evidence="2">
    <name type="scientific">Oryza punctata</name>
    <name type="common">Red rice</name>
    <dbReference type="NCBI Taxonomy" id="4537"/>
    <lineage>
        <taxon>Eukaryota</taxon>
        <taxon>Viridiplantae</taxon>
        <taxon>Streptophyta</taxon>
        <taxon>Embryophyta</taxon>
        <taxon>Tracheophyta</taxon>
        <taxon>Spermatophyta</taxon>
        <taxon>Magnoliopsida</taxon>
        <taxon>Liliopsida</taxon>
        <taxon>Poales</taxon>
        <taxon>Poaceae</taxon>
        <taxon>BOP clade</taxon>
        <taxon>Oryzoideae</taxon>
        <taxon>Oryzeae</taxon>
        <taxon>Oryzinae</taxon>
        <taxon>Oryza</taxon>
    </lineage>
</organism>
<dbReference type="PANTHER" id="PTHR33063">
    <property type="entry name" value="OS02G0583500 PROTEIN"/>
    <property type="match status" value="1"/>
</dbReference>
<sequence>MSTKGGLKKAQGRRIPEPALHPYQMVRLRECMKNSARLKELGLPDHYYSRVLAEDVAGHSDKNQSEVNVHSENQSGDSESEFDPLQDDNGEGGLIDNDNAKRCSKEKTHKKTNNQTTSMHPGGVKFLSRKRVFADQTSPRVTTRSKKNIAQQDASLTPSDISALLDNTHMTTRADAIDQPNQHSCMDNGDGFAQHDDNTLMADVADGNTQHGDHNQITNEGGEERRYRGHNMGRGLQMLNRARRGKLQVVITEGNIRPVVPLVAAKFASECNIIVRNHVPILTHWKLYKKKPACAFVDLFIGKLKAKFDINTEDETVEKACHEMMKSAVHQQRYRLKQQYFDPFPLHLVTKTSPLKCMTNEQWIELLESWKSPKKMEMCQKNKDNRGNVKYHQTTGSRAYMVHVENLMNTSYRCASWSSSTPTTNVHATCVQSNFMQTQMENKLSTTMECEQLKSVSQVVGDVLAENTKKNQFLQNVGFQNTRPRSSEQNTEAELEVEKRVNAKLRVQVADLSKKMQESEQARIMDQEEMKRTQFEMEAKLNLLLSQVRPS</sequence>
<dbReference type="AlphaFoldDB" id="A0A0E0LTJ1"/>
<protein>
    <submittedName>
        <fullName evidence="2">Uncharacterized protein</fullName>
    </submittedName>
</protein>
<evidence type="ECO:0000313" key="2">
    <source>
        <dbReference type="EnsemblPlants" id="OPUNC08G09120.1"/>
    </source>
</evidence>
<dbReference type="PANTHER" id="PTHR33063:SF13">
    <property type="entry name" value="OS02G0583500 PROTEIN"/>
    <property type="match status" value="1"/>
</dbReference>
<feature type="region of interest" description="Disordered" evidence="1">
    <location>
        <begin position="208"/>
        <end position="228"/>
    </location>
</feature>
<evidence type="ECO:0000256" key="1">
    <source>
        <dbReference type="SAM" id="MobiDB-lite"/>
    </source>
</evidence>
<dbReference type="Proteomes" id="UP000026962">
    <property type="component" value="Chromosome 8"/>
</dbReference>
<reference evidence="2" key="2">
    <citation type="submission" date="2018-05" db="EMBL/GenBank/DDBJ databases">
        <title>OpunRS2 (Oryza punctata Reference Sequence Version 2).</title>
        <authorList>
            <person name="Zhang J."/>
            <person name="Kudrna D."/>
            <person name="Lee S."/>
            <person name="Talag J."/>
            <person name="Welchert J."/>
            <person name="Wing R.A."/>
        </authorList>
    </citation>
    <scope>NUCLEOTIDE SEQUENCE [LARGE SCALE GENOMIC DNA]</scope>
</reference>
<dbReference type="eggNOG" id="ENOG502R419">
    <property type="taxonomic scope" value="Eukaryota"/>
</dbReference>
<proteinExistence type="predicted"/>
<dbReference type="EnsemblPlants" id="OPUNC08G09120.1">
    <property type="protein sequence ID" value="OPUNC08G09120.1"/>
    <property type="gene ID" value="OPUNC08G09120"/>
</dbReference>
<accession>A0A0E0LTJ1</accession>
<feature type="region of interest" description="Disordered" evidence="1">
    <location>
        <begin position="59"/>
        <end position="123"/>
    </location>
</feature>
<dbReference type="Gramene" id="OPUNC08G09120.1">
    <property type="protein sequence ID" value="OPUNC08G09120.1"/>
    <property type="gene ID" value="OPUNC08G09120"/>
</dbReference>
<feature type="compositionally biased region" description="Polar residues" evidence="1">
    <location>
        <begin position="208"/>
        <end position="219"/>
    </location>
</feature>
<feature type="compositionally biased region" description="Acidic residues" evidence="1">
    <location>
        <begin position="78"/>
        <end position="90"/>
    </location>
</feature>
<reference evidence="2" key="1">
    <citation type="submission" date="2015-04" db="UniProtKB">
        <authorList>
            <consortium name="EnsemblPlants"/>
        </authorList>
    </citation>
    <scope>IDENTIFICATION</scope>
</reference>